<name>A0ABM1RUE4_LIMPO</name>
<dbReference type="GeneID" id="111083063"/>
<gene>
    <name evidence="3" type="primary">LOC111083063</name>
</gene>
<protein>
    <submittedName>
        <fullName evidence="3">Uncharacterized protein LOC111083063</fullName>
    </submittedName>
</protein>
<feature type="region of interest" description="Disordered" evidence="1">
    <location>
        <begin position="1"/>
        <end position="49"/>
    </location>
</feature>
<reference evidence="3" key="1">
    <citation type="submission" date="2025-08" db="UniProtKB">
        <authorList>
            <consortium name="RefSeq"/>
        </authorList>
    </citation>
    <scope>IDENTIFICATION</scope>
    <source>
        <tissue evidence="3">Muscle</tissue>
    </source>
</reference>
<evidence type="ECO:0000313" key="2">
    <source>
        <dbReference type="Proteomes" id="UP000694941"/>
    </source>
</evidence>
<evidence type="ECO:0000256" key="1">
    <source>
        <dbReference type="SAM" id="MobiDB-lite"/>
    </source>
</evidence>
<dbReference type="Proteomes" id="UP000694941">
    <property type="component" value="Unplaced"/>
</dbReference>
<evidence type="ECO:0000313" key="3">
    <source>
        <dbReference type="RefSeq" id="XP_022234999.1"/>
    </source>
</evidence>
<accession>A0ABM1RUE4</accession>
<keyword evidence="2" id="KW-1185">Reference proteome</keyword>
<organism evidence="2 3">
    <name type="scientific">Limulus polyphemus</name>
    <name type="common">Atlantic horseshoe crab</name>
    <dbReference type="NCBI Taxonomy" id="6850"/>
    <lineage>
        <taxon>Eukaryota</taxon>
        <taxon>Metazoa</taxon>
        <taxon>Ecdysozoa</taxon>
        <taxon>Arthropoda</taxon>
        <taxon>Chelicerata</taxon>
        <taxon>Merostomata</taxon>
        <taxon>Xiphosura</taxon>
        <taxon>Limulidae</taxon>
        <taxon>Limulus</taxon>
    </lineage>
</organism>
<dbReference type="RefSeq" id="XP_022234999.1">
    <property type="nucleotide sequence ID" value="XM_022379291.1"/>
</dbReference>
<feature type="compositionally biased region" description="Basic residues" evidence="1">
    <location>
        <begin position="21"/>
        <end position="37"/>
    </location>
</feature>
<proteinExistence type="predicted"/>
<sequence>MNQDDTNIKDNGLCRCGSQKPPKKNKKKLRFFSRRKSGHENLENSLPPGAVPCSLCGEMVVPCRAQEYREAELIRKKEQVTKETDDPSTISPEETVAKQEVCGCPNCRRERGEPLTVELLPMDTQVTLQTMAQDSLLFCEVL</sequence>